<keyword evidence="3" id="KW-1185">Reference proteome</keyword>
<evidence type="ECO:0000256" key="1">
    <source>
        <dbReference type="SAM" id="MobiDB-lite"/>
    </source>
</evidence>
<feature type="region of interest" description="Disordered" evidence="1">
    <location>
        <begin position="120"/>
        <end position="262"/>
    </location>
</feature>
<dbReference type="AlphaFoldDB" id="A0AAV7P5D0"/>
<dbReference type="Proteomes" id="UP001066276">
    <property type="component" value="Chromosome 7"/>
</dbReference>
<comment type="caution">
    <text evidence="2">The sequence shown here is derived from an EMBL/GenBank/DDBJ whole genome shotgun (WGS) entry which is preliminary data.</text>
</comment>
<feature type="compositionally biased region" description="Basic and acidic residues" evidence="1">
    <location>
        <begin position="297"/>
        <end position="308"/>
    </location>
</feature>
<evidence type="ECO:0000313" key="3">
    <source>
        <dbReference type="Proteomes" id="UP001066276"/>
    </source>
</evidence>
<accession>A0AAV7P5D0</accession>
<feature type="compositionally biased region" description="Low complexity" evidence="1">
    <location>
        <begin position="225"/>
        <end position="235"/>
    </location>
</feature>
<feature type="region of interest" description="Disordered" evidence="1">
    <location>
        <begin position="295"/>
        <end position="337"/>
    </location>
</feature>
<proteinExistence type="predicted"/>
<organism evidence="2 3">
    <name type="scientific">Pleurodeles waltl</name>
    <name type="common">Iberian ribbed newt</name>
    <dbReference type="NCBI Taxonomy" id="8319"/>
    <lineage>
        <taxon>Eukaryota</taxon>
        <taxon>Metazoa</taxon>
        <taxon>Chordata</taxon>
        <taxon>Craniata</taxon>
        <taxon>Vertebrata</taxon>
        <taxon>Euteleostomi</taxon>
        <taxon>Amphibia</taxon>
        <taxon>Batrachia</taxon>
        <taxon>Caudata</taxon>
        <taxon>Salamandroidea</taxon>
        <taxon>Salamandridae</taxon>
        <taxon>Pleurodelinae</taxon>
        <taxon>Pleurodeles</taxon>
    </lineage>
</organism>
<protein>
    <submittedName>
        <fullName evidence="2">Uncharacterized protein</fullName>
    </submittedName>
</protein>
<evidence type="ECO:0000313" key="2">
    <source>
        <dbReference type="EMBL" id="KAJ1123486.1"/>
    </source>
</evidence>
<dbReference type="EMBL" id="JANPWB010000011">
    <property type="protein sequence ID" value="KAJ1123486.1"/>
    <property type="molecule type" value="Genomic_DNA"/>
</dbReference>
<sequence>MRKITKFHYYYVYAPIWDSPGSPEWTKDALAIPLKKAGFLQWKHLCYNGKLRDFDNLNIEEGGGLSKFKYLQMKSLVGNVTEKVGSTNGLVDQMQLDISMKKEVARWYWLMMDIVDGSEEDGGARSGESEVESAGEGPSTAVKAGNPGRGTGPLGGNRLREDAGSSESEEEGVLGAGWGEGQLSGRVGAPGTPDLFGHGPLDFEEEDPGEQRAALSPWEEEKASPRAASRMASSGRRGRRRRAADASARLCGSVGDAPPDAAAWEEQRLGPVRQWRYEGEAAGCAQCKGSGVKGWRKRLDEEDRRSEVTLEEGELRTSGSESEWWDRQGRRVANPVR</sequence>
<gene>
    <name evidence="2" type="ORF">NDU88_001955</name>
</gene>
<name>A0AAV7P5D0_PLEWA</name>
<reference evidence="2" key="1">
    <citation type="journal article" date="2022" name="bioRxiv">
        <title>Sequencing and chromosome-scale assembly of the giantPleurodeles waltlgenome.</title>
        <authorList>
            <person name="Brown T."/>
            <person name="Elewa A."/>
            <person name="Iarovenko S."/>
            <person name="Subramanian E."/>
            <person name="Araus A.J."/>
            <person name="Petzold A."/>
            <person name="Susuki M."/>
            <person name="Suzuki K.-i.T."/>
            <person name="Hayashi T."/>
            <person name="Toyoda A."/>
            <person name="Oliveira C."/>
            <person name="Osipova E."/>
            <person name="Leigh N.D."/>
            <person name="Simon A."/>
            <person name="Yun M.H."/>
        </authorList>
    </citation>
    <scope>NUCLEOTIDE SEQUENCE</scope>
    <source>
        <strain evidence="2">20211129_DDA</strain>
        <tissue evidence="2">Liver</tissue>
    </source>
</reference>